<dbReference type="RefSeq" id="XP_032809236.1">
    <property type="nucleotide sequence ID" value="XM_032953345.1"/>
</dbReference>
<reference evidence="7" key="1">
    <citation type="submission" date="2025-08" db="UniProtKB">
        <authorList>
            <consortium name="RefSeq"/>
        </authorList>
    </citation>
    <scope>IDENTIFICATION</scope>
    <source>
        <tissue evidence="7">Sperm</tissue>
    </source>
</reference>
<dbReference type="SUPFAM" id="SSF48439">
    <property type="entry name" value="Protein prenylyltransferase"/>
    <property type="match status" value="1"/>
</dbReference>
<dbReference type="GO" id="GO:0005737">
    <property type="term" value="C:cytoplasm"/>
    <property type="evidence" value="ECO:0007669"/>
    <property type="project" value="TreeGrafter"/>
</dbReference>
<dbReference type="PANTHER" id="PTHR11129">
    <property type="entry name" value="PROTEIN FARNESYLTRANSFERASE ALPHA SUBUNIT/RAB GERANYLGERANYL TRANSFERASE ALPHA SUBUNIT"/>
    <property type="match status" value="1"/>
</dbReference>
<keyword evidence="4" id="KW-0677">Repeat</keyword>
<name>A0AAJ7T2Q3_PETMA</name>
<comment type="similarity">
    <text evidence="1">Belongs to the protein prenyltransferase subunit alpha family.</text>
</comment>
<dbReference type="Pfam" id="PF01239">
    <property type="entry name" value="PPTA"/>
    <property type="match status" value="4"/>
</dbReference>
<evidence type="ECO:0000313" key="6">
    <source>
        <dbReference type="Proteomes" id="UP001318040"/>
    </source>
</evidence>
<dbReference type="InterPro" id="IPR002088">
    <property type="entry name" value="Prenyl_trans_a"/>
</dbReference>
<evidence type="ECO:0000256" key="2">
    <source>
        <dbReference type="ARBA" id="ARBA00022602"/>
    </source>
</evidence>
<dbReference type="Gene3D" id="1.25.40.120">
    <property type="entry name" value="Protein prenylyltransferase"/>
    <property type="match status" value="1"/>
</dbReference>
<dbReference type="AlphaFoldDB" id="A0AAJ7T2Q3"/>
<keyword evidence="2" id="KW-0637">Prenyltransferase</keyword>
<proteinExistence type="inferred from homology"/>
<evidence type="ECO:0000256" key="4">
    <source>
        <dbReference type="ARBA" id="ARBA00022737"/>
    </source>
</evidence>
<sequence>MAGAEEEAEARDLVRRILKDIGNAFRKNPAIDEIGVIPVSEARYNRSPVVLVDSKLGLESWCIKLLVPHVHVQLVHFRQRKIWPDQDGLAELTHTLLLLNPDCTTAWNVRKELIAANLLEPRKDLRLGSLALTKFPKSPETWIHRRWVLQRLLNSQERARASADDGDECAAARAEAVWHLVQGEMSVCRAAAERYPSNYNAWSHRIWVLQNVARCSVKVLLAELAATEPWVRTHVSDHSGFHYRQFLLNSLAAATSSAADPTRVSPLSETAQQDGEGPGAALAESGPQSDTVALTTLLHREFDLCTDLILAYPGHETLWSHRRFLYHLWHRNDGKGGSSSPSGTRVPDKTRGTQHEGTGSHSENAKDGDGSGSVANGGSPSASHTRGRANGQGSKRLKAEPRPYSLQDEVSFAARALAESPGSLQARSAAAYTRWLESVGEQ</sequence>
<feature type="compositionally biased region" description="Polar residues" evidence="5">
    <location>
        <begin position="373"/>
        <end position="384"/>
    </location>
</feature>
<dbReference type="PANTHER" id="PTHR11129:SF3">
    <property type="entry name" value="PROTEIN PRENYLTRANSFERASE ALPHA SUBUNIT REPEAT-CONTAINING PROTEIN 1"/>
    <property type="match status" value="1"/>
</dbReference>
<evidence type="ECO:0000256" key="1">
    <source>
        <dbReference type="ARBA" id="ARBA00006734"/>
    </source>
</evidence>
<dbReference type="Proteomes" id="UP001318040">
    <property type="component" value="Chromosome 13"/>
</dbReference>
<dbReference type="GO" id="GO:0008318">
    <property type="term" value="F:protein prenyltransferase activity"/>
    <property type="evidence" value="ECO:0007669"/>
    <property type="project" value="InterPro"/>
</dbReference>
<protein>
    <submittedName>
        <fullName evidence="7">Protein prenyltransferase alpha subunit repeat-containing protein 1</fullName>
    </submittedName>
</protein>
<keyword evidence="6" id="KW-1185">Reference proteome</keyword>
<keyword evidence="3" id="KW-0808">Transferase</keyword>
<organism evidence="6 7">
    <name type="scientific">Petromyzon marinus</name>
    <name type="common">Sea lamprey</name>
    <dbReference type="NCBI Taxonomy" id="7757"/>
    <lineage>
        <taxon>Eukaryota</taxon>
        <taxon>Metazoa</taxon>
        <taxon>Chordata</taxon>
        <taxon>Craniata</taxon>
        <taxon>Vertebrata</taxon>
        <taxon>Cyclostomata</taxon>
        <taxon>Hyperoartia</taxon>
        <taxon>Petromyzontiformes</taxon>
        <taxon>Petromyzontidae</taxon>
        <taxon>Petromyzon</taxon>
    </lineage>
</organism>
<evidence type="ECO:0000256" key="3">
    <source>
        <dbReference type="ARBA" id="ARBA00022679"/>
    </source>
</evidence>
<dbReference type="PROSITE" id="PS51147">
    <property type="entry name" value="PFTA"/>
    <property type="match status" value="2"/>
</dbReference>
<evidence type="ECO:0000256" key="5">
    <source>
        <dbReference type="SAM" id="MobiDB-lite"/>
    </source>
</evidence>
<dbReference type="CTD" id="375743"/>
<evidence type="ECO:0000313" key="7">
    <source>
        <dbReference type="RefSeq" id="XP_032809236.1"/>
    </source>
</evidence>
<feature type="region of interest" description="Disordered" evidence="5">
    <location>
        <begin position="259"/>
        <end position="288"/>
    </location>
</feature>
<feature type="region of interest" description="Disordered" evidence="5">
    <location>
        <begin position="331"/>
        <end position="404"/>
    </location>
</feature>
<dbReference type="KEGG" id="pmrn:116941940"/>
<gene>
    <name evidence="7" type="primary">PTAR1</name>
</gene>
<accession>A0AAJ7T2Q3</accession>